<dbReference type="InterPro" id="IPR050833">
    <property type="entry name" value="Poly_Biosynth_Transport"/>
</dbReference>
<dbReference type="PIRSF" id="PIRSF038958">
    <property type="entry name" value="PG_synth_SpoVB"/>
    <property type="match status" value="1"/>
</dbReference>
<dbReference type="EMBL" id="JBBMFA010000015">
    <property type="protein sequence ID" value="MEQ2518889.1"/>
    <property type="molecule type" value="Genomic_DNA"/>
</dbReference>
<reference evidence="7 8" key="1">
    <citation type="submission" date="2024-03" db="EMBL/GenBank/DDBJ databases">
        <title>Human intestinal bacterial collection.</title>
        <authorList>
            <person name="Pauvert C."/>
            <person name="Hitch T.C.A."/>
            <person name="Clavel T."/>
        </authorList>
    </citation>
    <scope>NUCLEOTIDE SEQUENCE [LARGE SCALE GENOMIC DNA]</scope>
    <source>
        <strain evidence="7 8">CLA-JM-H11</strain>
    </source>
</reference>
<feature type="transmembrane region" description="Helical" evidence="6">
    <location>
        <begin position="87"/>
        <end position="106"/>
    </location>
</feature>
<evidence type="ECO:0000256" key="3">
    <source>
        <dbReference type="ARBA" id="ARBA00022692"/>
    </source>
</evidence>
<keyword evidence="3 6" id="KW-0812">Transmembrane</keyword>
<evidence type="ECO:0000313" key="8">
    <source>
        <dbReference type="Proteomes" id="UP001477672"/>
    </source>
</evidence>
<evidence type="ECO:0000256" key="6">
    <source>
        <dbReference type="SAM" id="Phobius"/>
    </source>
</evidence>
<evidence type="ECO:0000256" key="2">
    <source>
        <dbReference type="ARBA" id="ARBA00022475"/>
    </source>
</evidence>
<feature type="transmembrane region" description="Helical" evidence="6">
    <location>
        <begin position="45"/>
        <end position="66"/>
    </location>
</feature>
<keyword evidence="2" id="KW-1003">Cell membrane</keyword>
<dbReference type="PANTHER" id="PTHR30250:SF24">
    <property type="entry name" value="STAGE V SPORULATION PROTEIN B"/>
    <property type="match status" value="1"/>
</dbReference>
<dbReference type="RefSeq" id="WP_349214026.1">
    <property type="nucleotide sequence ID" value="NZ_JBBMFA010000015.1"/>
</dbReference>
<dbReference type="InterPro" id="IPR002797">
    <property type="entry name" value="Polysacc_synth"/>
</dbReference>
<comment type="subcellular location">
    <subcellularLocation>
        <location evidence="1">Cell membrane</location>
        <topology evidence="1">Multi-pass membrane protein</topology>
    </subcellularLocation>
</comment>
<feature type="transmembrane region" description="Helical" evidence="6">
    <location>
        <begin position="317"/>
        <end position="338"/>
    </location>
</feature>
<feature type="transmembrane region" description="Helical" evidence="6">
    <location>
        <begin position="276"/>
        <end position="297"/>
    </location>
</feature>
<feature type="transmembrane region" description="Helical" evidence="6">
    <location>
        <begin position="126"/>
        <end position="144"/>
    </location>
</feature>
<gene>
    <name evidence="7" type="ORF">WMO24_00295</name>
</gene>
<protein>
    <submittedName>
        <fullName evidence="7">Oligosaccharide flippase family protein</fullName>
    </submittedName>
</protein>
<dbReference type="Proteomes" id="UP001477672">
    <property type="component" value="Unassembled WGS sequence"/>
</dbReference>
<feature type="transmembrane region" description="Helical" evidence="6">
    <location>
        <begin position="472"/>
        <end position="490"/>
    </location>
</feature>
<comment type="caution">
    <text evidence="7">The sequence shown here is derived from an EMBL/GenBank/DDBJ whole genome shotgun (WGS) entry which is preliminary data.</text>
</comment>
<evidence type="ECO:0000256" key="1">
    <source>
        <dbReference type="ARBA" id="ARBA00004651"/>
    </source>
</evidence>
<dbReference type="Pfam" id="PF01943">
    <property type="entry name" value="Polysacc_synt"/>
    <property type="match status" value="1"/>
</dbReference>
<proteinExistence type="predicted"/>
<dbReference type="Pfam" id="PF01554">
    <property type="entry name" value="MatE"/>
    <property type="match status" value="1"/>
</dbReference>
<accession>A0ABV1GAN0</accession>
<evidence type="ECO:0000313" key="7">
    <source>
        <dbReference type="EMBL" id="MEQ2518889.1"/>
    </source>
</evidence>
<sequence length="519" mass="56995">MQRQSYVRNAAILTATGLLLRAIGMFFRVYIAARIGAEGMGLYQLIYTVYTLAVTFATAGLSVAATRICAQLFAGGCPGKARRAMKSVLSLGCGLGFLAGMLLYAAAPWAAQLWLRDARALLPLRILAPSLPFMAMSAVWRGYFMAVREVRPNSIAQLFEQAVRIGVVACALHAVDAQDITRSCAAVVLGNTISEVSSWCLMLAFYRASSKELPGPSKAVDGLWNQLWQILAPICANQYLTSALRSVENVMVPACLALFTLSRETALSQYGALKGMAMPVLFFPFSFLGTLSTLLMPEITEAYVQGRKQALRYLVNRVLLLTLALSILASGLYTVFAYDVAQVLYQSSEIGFYIAVLGPLTPFMYLESMVDGILKGLNEQLATFRYSVVDSLLRILLIALLLPRFGMKGFLFVMLVSNLLTSLLNWMRLLHVTELKVQWMRWIVKPVCAMAFSALVWNLLRPLIALPAIGRTLCGGVLITVLYVAALWAIGGIRGEDIWPAGRKNAKIMQKTVDINQRI</sequence>
<keyword evidence="5 6" id="KW-0472">Membrane</keyword>
<keyword evidence="4 6" id="KW-1133">Transmembrane helix</keyword>
<dbReference type="InterPro" id="IPR024923">
    <property type="entry name" value="PG_synth_SpoVB"/>
</dbReference>
<evidence type="ECO:0000256" key="4">
    <source>
        <dbReference type="ARBA" id="ARBA00022989"/>
    </source>
</evidence>
<name>A0ABV1GAN0_9FIRM</name>
<evidence type="ECO:0000256" key="5">
    <source>
        <dbReference type="ARBA" id="ARBA00023136"/>
    </source>
</evidence>
<organism evidence="7 8">
    <name type="scientific">Ruthenibacterium intestinale</name>
    <dbReference type="NCBI Taxonomy" id="3133163"/>
    <lineage>
        <taxon>Bacteria</taxon>
        <taxon>Bacillati</taxon>
        <taxon>Bacillota</taxon>
        <taxon>Clostridia</taxon>
        <taxon>Eubacteriales</taxon>
        <taxon>Oscillospiraceae</taxon>
        <taxon>Ruthenibacterium</taxon>
    </lineage>
</organism>
<feature type="transmembrane region" description="Helical" evidence="6">
    <location>
        <begin position="350"/>
        <end position="366"/>
    </location>
</feature>
<feature type="transmembrane region" description="Helical" evidence="6">
    <location>
        <begin position="439"/>
        <end position="460"/>
    </location>
</feature>
<dbReference type="InterPro" id="IPR002528">
    <property type="entry name" value="MATE_fam"/>
</dbReference>
<feature type="transmembrane region" description="Helical" evidence="6">
    <location>
        <begin position="12"/>
        <end position="33"/>
    </location>
</feature>
<keyword evidence="8" id="KW-1185">Reference proteome</keyword>
<dbReference type="PANTHER" id="PTHR30250">
    <property type="entry name" value="PST FAMILY PREDICTED COLANIC ACID TRANSPORTER"/>
    <property type="match status" value="1"/>
</dbReference>